<dbReference type="GO" id="GO:0007411">
    <property type="term" value="P:axon guidance"/>
    <property type="evidence" value="ECO:0007669"/>
    <property type="project" value="TreeGrafter"/>
</dbReference>
<comment type="caution">
    <text evidence="2">The sequence shown here is derived from an EMBL/GenBank/DDBJ whole genome shotgun (WGS) entry which is preliminary data.</text>
</comment>
<organism evidence="2 3">
    <name type="scientific">Petrolisthes manimaculis</name>
    <dbReference type="NCBI Taxonomy" id="1843537"/>
    <lineage>
        <taxon>Eukaryota</taxon>
        <taxon>Metazoa</taxon>
        <taxon>Ecdysozoa</taxon>
        <taxon>Arthropoda</taxon>
        <taxon>Crustacea</taxon>
        <taxon>Multicrustacea</taxon>
        <taxon>Malacostraca</taxon>
        <taxon>Eumalacostraca</taxon>
        <taxon>Eucarida</taxon>
        <taxon>Decapoda</taxon>
        <taxon>Pleocyemata</taxon>
        <taxon>Anomura</taxon>
        <taxon>Galatheoidea</taxon>
        <taxon>Porcellanidae</taxon>
        <taxon>Petrolisthes</taxon>
    </lineage>
</organism>
<evidence type="ECO:0000313" key="2">
    <source>
        <dbReference type="EMBL" id="KAK4311632.1"/>
    </source>
</evidence>
<dbReference type="GO" id="GO:0098632">
    <property type="term" value="F:cell-cell adhesion mediator activity"/>
    <property type="evidence" value="ECO:0007669"/>
    <property type="project" value="TreeGrafter"/>
</dbReference>
<evidence type="ECO:0008006" key="4">
    <source>
        <dbReference type="Google" id="ProtNLM"/>
    </source>
</evidence>
<name>A0AAE1PRB7_9EUCA</name>
<dbReference type="InterPro" id="IPR036179">
    <property type="entry name" value="Ig-like_dom_sf"/>
</dbReference>
<dbReference type="EMBL" id="JAWZYT010001494">
    <property type="protein sequence ID" value="KAK4311632.1"/>
    <property type="molecule type" value="Genomic_DNA"/>
</dbReference>
<dbReference type="Proteomes" id="UP001292094">
    <property type="component" value="Unassembled WGS sequence"/>
</dbReference>
<dbReference type="PANTHER" id="PTHR44170">
    <property type="entry name" value="PROTEIN SIDEKICK"/>
    <property type="match status" value="1"/>
</dbReference>
<dbReference type="GO" id="GO:0007420">
    <property type="term" value="P:brain development"/>
    <property type="evidence" value="ECO:0007669"/>
    <property type="project" value="TreeGrafter"/>
</dbReference>
<keyword evidence="1" id="KW-1015">Disulfide bond</keyword>
<proteinExistence type="predicted"/>
<dbReference type="Gene3D" id="2.60.40.10">
    <property type="entry name" value="Immunoglobulins"/>
    <property type="match status" value="3"/>
</dbReference>
<feature type="non-terminal residue" evidence="2">
    <location>
        <position position="1"/>
    </location>
</feature>
<evidence type="ECO:0000256" key="1">
    <source>
        <dbReference type="ARBA" id="ARBA00023157"/>
    </source>
</evidence>
<sequence length="283" mass="30923">VPQGYLTQVVDESVLRGNSAIIKCLIPSFVADFVSVQAWVDGEGGSYYPSQNYVVSQPYLTQVLDETVLTGNSAIFKCVIPSFVADFVSVEAWEDLEGKSYITSNHYVVAQTYVTRVIDEDVLAGNSAIFKCMIPSFVADFVSVQSWTDSEGLMYTPGRQSSDGKYLVLPSGELHIRSVTSEDGFKSYKCRTVHRLTQETRLSATAGRLVISEGVGLSAPRLPSRDRAHNFQVESGLTTTLLCEAQAHPSPVTRNKAQNFEVEEGTSTTLLCEAQANPTPSTR</sequence>
<dbReference type="SUPFAM" id="SSF48726">
    <property type="entry name" value="Immunoglobulin"/>
    <property type="match status" value="1"/>
</dbReference>
<evidence type="ECO:0000313" key="3">
    <source>
        <dbReference type="Proteomes" id="UP001292094"/>
    </source>
</evidence>
<accession>A0AAE1PRB7</accession>
<dbReference type="AlphaFoldDB" id="A0AAE1PRB7"/>
<dbReference type="GO" id="GO:0005886">
    <property type="term" value="C:plasma membrane"/>
    <property type="evidence" value="ECO:0007669"/>
    <property type="project" value="TreeGrafter"/>
</dbReference>
<dbReference type="InterPro" id="IPR013783">
    <property type="entry name" value="Ig-like_fold"/>
</dbReference>
<dbReference type="GO" id="GO:0030424">
    <property type="term" value="C:axon"/>
    <property type="evidence" value="ECO:0007669"/>
    <property type="project" value="TreeGrafter"/>
</dbReference>
<reference evidence="2" key="1">
    <citation type="submission" date="2023-11" db="EMBL/GenBank/DDBJ databases">
        <title>Genome assemblies of two species of porcelain crab, Petrolisthes cinctipes and Petrolisthes manimaculis (Anomura: Porcellanidae).</title>
        <authorList>
            <person name="Angst P."/>
        </authorList>
    </citation>
    <scope>NUCLEOTIDE SEQUENCE</scope>
    <source>
        <strain evidence="2">PB745_02</strain>
        <tissue evidence="2">Gill</tissue>
    </source>
</reference>
<dbReference type="FunFam" id="2.60.40.10:FF:000310">
    <property type="entry name" value="Down syndrome cell adhesion molecule, isoform D"/>
    <property type="match status" value="1"/>
</dbReference>
<dbReference type="PANTHER" id="PTHR44170:SF53">
    <property type="entry name" value="DS CELL ADHESION MOLECULE LIKE 1"/>
    <property type="match status" value="1"/>
</dbReference>
<gene>
    <name evidence="2" type="ORF">Pmani_016871</name>
</gene>
<protein>
    <recommendedName>
        <fullName evidence="4">Ig-like domain-containing protein</fullName>
    </recommendedName>
</protein>
<keyword evidence="3" id="KW-1185">Reference proteome</keyword>